<keyword evidence="16" id="KW-1185">Reference proteome</keyword>
<sequence length="139" mass="15954">MEVLDPRHTLITNAEVFRLLQARRVQQNELPKDQRSKILGTVIYETSKYLQETPAVSQKNIDIEKFIRAAAPFKLTAVELVQLINLRPITAVEIQLIVEECEERLNEEQIESLIAIIQENLPESLSGDSKMNNNNEKEN</sequence>
<dbReference type="FunFam" id="1.20.1250.40:FF:000002">
    <property type="entry name" value="DNA-directed RNA polymerase III subunit RPC9"/>
    <property type="match status" value="1"/>
</dbReference>
<evidence type="ECO:0000256" key="6">
    <source>
        <dbReference type="ARBA" id="ARBA00022478"/>
    </source>
</evidence>
<dbReference type="PANTHER" id="PTHR15561">
    <property type="entry name" value="CALCITONIN GENE-RELATED PEPTIDE-RECEPTOR COMPONENT PROTEIN"/>
    <property type="match status" value="1"/>
</dbReference>
<dbReference type="InterPro" id="IPR038324">
    <property type="entry name" value="Rpb4/RPC9_sf"/>
</dbReference>
<keyword evidence="5" id="KW-1003">Cell membrane</keyword>
<comment type="subcellular location">
    <subcellularLocation>
        <location evidence="2">Cell membrane</location>
        <topology evidence="2">Peripheral membrane protein</topology>
        <orientation evidence="2">Cytoplasmic side</orientation>
    </subcellularLocation>
    <subcellularLocation>
        <location evidence="1">Nucleus</location>
    </subcellularLocation>
</comment>
<reference evidence="17" key="1">
    <citation type="submission" date="2016-06" db="UniProtKB">
        <authorList>
            <consortium name="WormBaseParasite"/>
        </authorList>
    </citation>
    <scope>IDENTIFICATION</scope>
</reference>
<feature type="domain" description="RNA polymerase Rpb4/RPC9 core" evidence="14">
    <location>
        <begin position="1"/>
        <end position="124"/>
    </location>
</feature>
<evidence type="ECO:0000313" key="17">
    <source>
        <dbReference type="WBParaSite" id="nOo.2.0.1.t04287-RA"/>
    </source>
</evidence>
<evidence type="ECO:0000313" key="15">
    <source>
        <dbReference type="EMBL" id="VDK72450.1"/>
    </source>
</evidence>
<dbReference type="GO" id="GO:0000166">
    <property type="term" value="F:nucleotide binding"/>
    <property type="evidence" value="ECO:0007669"/>
    <property type="project" value="InterPro"/>
</dbReference>
<dbReference type="OrthoDB" id="1746530at2759"/>
<name>A0A182E8D2_ONCOC</name>
<dbReference type="SMART" id="SM00657">
    <property type="entry name" value="RPOL4c"/>
    <property type="match status" value="1"/>
</dbReference>
<evidence type="ECO:0000256" key="5">
    <source>
        <dbReference type="ARBA" id="ARBA00022475"/>
    </source>
</evidence>
<dbReference type="SUPFAM" id="SSF47819">
    <property type="entry name" value="HRDC-like"/>
    <property type="match status" value="1"/>
</dbReference>
<organism evidence="17">
    <name type="scientific">Onchocerca ochengi</name>
    <name type="common">Filarial nematode worm</name>
    <dbReference type="NCBI Taxonomy" id="42157"/>
    <lineage>
        <taxon>Eukaryota</taxon>
        <taxon>Metazoa</taxon>
        <taxon>Ecdysozoa</taxon>
        <taxon>Nematoda</taxon>
        <taxon>Chromadorea</taxon>
        <taxon>Rhabditida</taxon>
        <taxon>Spirurina</taxon>
        <taxon>Spiruromorpha</taxon>
        <taxon>Filarioidea</taxon>
        <taxon>Onchocercidae</taxon>
        <taxon>Onchocerca</taxon>
    </lineage>
</organism>
<keyword evidence="7" id="KW-0472">Membrane</keyword>
<comment type="function">
    <text evidence="10">Accessory protein for the calcitonin gene-related peptide (CGRP) receptor. It modulates CGRP responsiveness in a variety of tissues.</text>
</comment>
<dbReference type="Gene3D" id="1.20.1250.40">
    <property type="match status" value="1"/>
</dbReference>
<evidence type="ECO:0000256" key="13">
    <source>
        <dbReference type="ARBA" id="ARBA00073026"/>
    </source>
</evidence>
<dbReference type="GO" id="GO:0006384">
    <property type="term" value="P:transcription initiation at RNA polymerase III promoter"/>
    <property type="evidence" value="ECO:0007669"/>
    <property type="project" value="InterPro"/>
</dbReference>
<keyword evidence="8" id="KW-0804">Transcription</keyword>
<dbReference type="GO" id="GO:0005886">
    <property type="term" value="C:plasma membrane"/>
    <property type="evidence" value="ECO:0007669"/>
    <property type="project" value="UniProtKB-SubCell"/>
</dbReference>
<dbReference type="InterPro" id="IPR006590">
    <property type="entry name" value="RNA_pol_Rpb4/RPC9_core"/>
</dbReference>
<comment type="function">
    <text evidence="12">DNA-dependent RNA polymerase catalyzes the transcription of DNA into RNA using the four ribonucleoside triphosphates as substrates. Specific peripheric component of RNA polymerase III (Pol III) which synthesizes small non-coding RNAs including 5S rRNA, snRNAs, tRNAs and miRNAs from at least 500 distinct genomic loci. With POLR3H/RPC8 forms a mobile stalk that protrudes from Pol III core and functions primarily in transcription initiation. Pol III plays a key role in sensing and limiting infection by intracellular bacteria and DNA viruses. Acts as nuclear and cytosolic DNA sensor involved in innate immune response. Can sense non-self dsDNA that serves as template for transcription into dsRNA. The non-self RNA polymerase III transcripts, such as Epstein-Barr virus-encoded RNAs (EBERs) induce type I interferon and NF-kappa-B through the RIG-I pathway.</text>
</comment>
<proteinExistence type="inferred from homology"/>
<keyword evidence="6" id="KW-0240">DNA-directed RNA polymerase</keyword>
<evidence type="ECO:0000256" key="4">
    <source>
        <dbReference type="ARBA" id="ARBA00016672"/>
    </source>
</evidence>
<dbReference type="AlphaFoldDB" id="A0A182E8D2"/>
<dbReference type="InterPro" id="IPR010997">
    <property type="entry name" value="HRDC-like_sf"/>
</dbReference>
<evidence type="ECO:0000259" key="14">
    <source>
        <dbReference type="SMART" id="SM00657"/>
    </source>
</evidence>
<dbReference type="EMBL" id="UYRW01000943">
    <property type="protein sequence ID" value="VDK72450.1"/>
    <property type="molecule type" value="Genomic_DNA"/>
</dbReference>
<dbReference type="PANTHER" id="PTHR15561:SF0">
    <property type="entry name" value="DNA-DIRECTED RNA POLYMERASE III SUBUNIT RPC9"/>
    <property type="match status" value="1"/>
</dbReference>
<reference evidence="15 16" key="2">
    <citation type="submission" date="2018-08" db="EMBL/GenBank/DDBJ databases">
        <authorList>
            <person name="Laetsch R D."/>
            <person name="Stevens L."/>
            <person name="Kumar S."/>
            <person name="Blaxter L. M."/>
        </authorList>
    </citation>
    <scope>NUCLEOTIDE SEQUENCE [LARGE SCALE GENOMIC DNA]</scope>
</reference>
<evidence type="ECO:0000256" key="1">
    <source>
        <dbReference type="ARBA" id="ARBA00004123"/>
    </source>
</evidence>
<evidence type="ECO:0000256" key="3">
    <source>
        <dbReference type="ARBA" id="ARBA00006898"/>
    </source>
</evidence>
<dbReference type="InterPro" id="IPR038846">
    <property type="entry name" value="RPC9"/>
</dbReference>
<dbReference type="Pfam" id="PF03874">
    <property type="entry name" value="RNA_pol_Rpb4"/>
    <property type="match status" value="1"/>
</dbReference>
<dbReference type="WBParaSite" id="nOo.2.0.1.t04287-RA">
    <property type="protein sequence ID" value="nOo.2.0.1.t04287-RA"/>
    <property type="gene ID" value="nOo.2.0.1.g04287"/>
</dbReference>
<dbReference type="GO" id="GO:0005666">
    <property type="term" value="C:RNA polymerase III complex"/>
    <property type="evidence" value="ECO:0007669"/>
    <property type="project" value="InterPro"/>
</dbReference>
<keyword evidence="9" id="KW-0539">Nucleus</keyword>
<evidence type="ECO:0000256" key="9">
    <source>
        <dbReference type="ARBA" id="ARBA00023242"/>
    </source>
</evidence>
<evidence type="ECO:0000256" key="12">
    <source>
        <dbReference type="ARBA" id="ARBA00045808"/>
    </source>
</evidence>
<evidence type="ECO:0000313" key="16">
    <source>
        <dbReference type="Proteomes" id="UP000271087"/>
    </source>
</evidence>
<dbReference type="Proteomes" id="UP000271087">
    <property type="component" value="Unassembled WGS sequence"/>
</dbReference>
<gene>
    <name evidence="15" type="ORF">NOO_LOCUS4287</name>
</gene>
<evidence type="ECO:0000256" key="11">
    <source>
        <dbReference type="ARBA" id="ARBA00044007"/>
    </source>
</evidence>
<dbReference type="InterPro" id="IPR005574">
    <property type="entry name" value="Rpb4/RPC9"/>
</dbReference>
<comment type="similarity">
    <text evidence="3">Belongs to the eukaryotic RPC9 RNA polymerase subunit family.</text>
</comment>
<comment type="subunit">
    <text evidence="11">Component of the RNA polymerase III complex consisting of 17 subunits: a ten-subunit horseshoe-shaped catalytic core composed of POLR3A/RPC1, POLR3B/RPC2, POLR1C/RPAC1, POLR1D/RPAC2, POLR3K/RPC10, POLR2E/RPABC1, POLR2F/RPABC2, POLR2H/RPABC3, POLR2K/RPABC4 and POLR2L/RPABC5; a mobile stalk composed of two subunits POLR3H/RPC8 and CRCP/RPC9, protruding from the core and functioning primarily in transcription initiation; and additional subunits homologous to general transcription factors of the RNA polymerase II machinery, POLR3C/RPC3-POLR3F/RPC6-POLR3G/RPC7 heterotrimer required for transcription initiation and POLR3D/RPC4-POLR3E/RPC5 heterodimer involved in both transcription initiation and termination.</text>
</comment>
<protein>
    <recommendedName>
        <fullName evidence="4">DNA-directed RNA polymerase III subunit RPC9</fullName>
    </recommendedName>
    <alternativeName>
        <fullName evidence="13">DNA-directed RNA polymerase III subunit rpc9</fullName>
    </alternativeName>
</protein>
<evidence type="ECO:0000256" key="8">
    <source>
        <dbReference type="ARBA" id="ARBA00023163"/>
    </source>
</evidence>
<accession>A0A182E8D2</accession>
<dbReference type="STRING" id="42157.A0A182E8D2"/>
<evidence type="ECO:0000256" key="7">
    <source>
        <dbReference type="ARBA" id="ARBA00023136"/>
    </source>
</evidence>
<evidence type="ECO:0000256" key="10">
    <source>
        <dbReference type="ARBA" id="ARBA00043924"/>
    </source>
</evidence>
<evidence type="ECO:0000256" key="2">
    <source>
        <dbReference type="ARBA" id="ARBA00004413"/>
    </source>
</evidence>